<dbReference type="Proteomes" id="UP000672657">
    <property type="component" value="Unassembled WGS sequence"/>
</dbReference>
<dbReference type="Gene3D" id="1.20.140.10">
    <property type="entry name" value="Butyryl-CoA Dehydrogenase, subunit A, domain 3"/>
    <property type="match status" value="1"/>
</dbReference>
<dbReference type="Gene3D" id="2.40.110.10">
    <property type="entry name" value="Butyryl-CoA Dehydrogenase, subunit A, domain 2"/>
    <property type="match status" value="1"/>
</dbReference>
<evidence type="ECO:0000256" key="4">
    <source>
        <dbReference type="ARBA" id="ARBA00022827"/>
    </source>
</evidence>
<protein>
    <submittedName>
        <fullName evidence="8">Acyl-CoA dehydrogenase</fullName>
        <ecNumber evidence="8">1.3.99.-</ecNumber>
    </submittedName>
</protein>
<dbReference type="RefSeq" id="WP_211953902.1">
    <property type="nucleotide sequence ID" value="NZ_CAJPVI010000015.1"/>
</dbReference>
<dbReference type="GO" id="GO:0016491">
    <property type="term" value="F:oxidoreductase activity"/>
    <property type="evidence" value="ECO:0007669"/>
    <property type="project" value="UniProtKB-KW"/>
</dbReference>
<organism evidence="8 9">
    <name type="scientific">Cupriavidus numazuensis</name>
    <dbReference type="NCBI Taxonomy" id="221992"/>
    <lineage>
        <taxon>Bacteria</taxon>
        <taxon>Pseudomonadati</taxon>
        <taxon>Pseudomonadota</taxon>
        <taxon>Betaproteobacteria</taxon>
        <taxon>Burkholderiales</taxon>
        <taxon>Burkholderiaceae</taxon>
        <taxon>Cupriavidus</taxon>
    </lineage>
</organism>
<dbReference type="Pfam" id="PF02770">
    <property type="entry name" value="Acyl-CoA_dh_M"/>
    <property type="match status" value="1"/>
</dbReference>
<dbReference type="EMBL" id="CAJPVI010000015">
    <property type="protein sequence ID" value="CAG2145979.1"/>
    <property type="molecule type" value="Genomic_DNA"/>
</dbReference>
<dbReference type="PANTHER" id="PTHR43884">
    <property type="entry name" value="ACYL-COA DEHYDROGENASE"/>
    <property type="match status" value="1"/>
</dbReference>
<proteinExistence type="inferred from homology"/>
<evidence type="ECO:0000259" key="6">
    <source>
        <dbReference type="Pfam" id="PF02770"/>
    </source>
</evidence>
<feature type="domain" description="Acyl-CoA dehydrogenase/oxidase N-terminal" evidence="7">
    <location>
        <begin position="7"/>
        <end position="117"/>
    </location>
</feature>
<dbReference type="SUPFAM" id="SSF47203">
    <property type="entry name" value="Acyl-CoA dehydrogenase C-terminal domain-like"/>
    <property type="match status" value="1"/>
</dbReference>
<dbReference type="Pfam" id="PF00441">
    <property type="entry name" value="Acyl-CoA_dh_1"/>
    <property type="match status" value="1"/>
</dbReference>
<evidence type="ECO:0000313" key="8">
    <source>
        <dbReference type="EMBL" id="CAG2145979.1"/>
    </source>
</evidence>
<dbReference type="Pfam" id="PF02771">
    <property type="entry name" value="Acyl-CoA_dh_N"/>
    <property type="match status" value="1"/>
</dbReference>
<keyword evidence="4" id="KW-0274">FAD</keyword>
<reference evidence="8 9" key="1">
    <citation type="submission" date="2021-03" db="EMBL/GenBank/DDBJ databases">
        <authorList>
            <person name="Peeters C."/>
        </authorList>
    </citation>
    <scope>NUCLEOTIDE SEQUENCE [LARGE SCALE GENOMIC DNA]</scope>
    <source>
        <strain evidence="8 9">LMG 26411</strain>
    </source>
</reference>
<evidence type="ECO:0000259" key="5">
    <source>
        <dbReference type="Pfam" id="PF00441"/>
    </source>
</evidence>
<feature type="domain" description="Acyl-CoA dehydrogenase/oxidase C-terminal" evidence="5">
    <location>
        <begin position="228"/>
        <end position="376"/>
    </location>
</feature>
<name>A0ABN7PZY2_9BURK</name>
<feature type="domain" description="Acyl-CoA oxidase/dehydrogenase middle" evidence="6">
    <location>
        <begin position="121"/>
        <end position="216"/>
    </location>
</feature>
<evidence type="ECO:0000256" key="1">
    <source>
        <dbReference type="ARBA" id="ARBA00001974"/>
    </source>
</evidence>
<accession>A0ABN7PZY2</accession>
<keyword evidence="8" id="KW-0560">Oxidoreductase</keyword>
<evidence type="ECO:0000256" key="3">
    <source>
        <dbReference type="ARBA" id="ARBA00022630"/>
    </source>
</evidence>
<comment type="similarity">
    <text evidence="2">Belongs to the acyl-CoA dehydrogenase family.</text>
</comment>
<sequence>MRTALREDHEQFRDQVRKFVQREIAPHHHAWEKTGQVPRETWLKAGREGLLLCAIPEEYGGGGGDFGHSIVVIEELMRVLASGPGFPLHSDIVAPYILAYGTEEQRQRWLPAMARGEKIGAIAMTEPGIGSDLKSVRTTARRDGDSYVLSGQKTFITNGANSDVVIVVCKTDPSAGTRGISLIVVEAGTPGFTKGPLLEKIGLKAQDTCELFFDDVRVPAANLLGEEGKGFGYLMHQLAQERLMIAVRSPTVMEAMLEETIAYTKSRKAFGQPVFDLQNTRFKLAEIKAKTVACRVFVDHCIALHFEKKLSPDMAAMAKLYATEAQGQAVDELLQLHGGYGFMREYPVARAFVDSRVQRIYGGTSEIMKEIISRSL</sequence>
<keyword evidence="9" id="KW-1185">Reference proteome</keyword>
<dbReference type="InterPro" id="IPR037069">
    <property type="entry name" value="AcylCoA_DH/ox_N_sf"/>
</dbReference>
<evidence type="ECO:0000256" key="2">
    <source>
        <dbReference type="ARBA" id="ARBA00009347"/>
    </source>
</evidence>
<dbReference type="InterPro" id="IPR009100">
    <property type="entry name" value="AcylCoA_DH/oxidase_NM_dom_sf"/>
</dbReference>
<comment type="caution">
    <text evidence="8">The sequence shown here is derived from an EMBL/GenBank/DDBJ whole genome shotgun (WGS) entry which is preliminary data.</text>
</comment>
<dbReference type="InterPro" id="IPR013786">
    <property type="entry name" value="AcylCoA_DH/ox_N"/>
</dbReference>
<dbReference type="Gene3D" id="1.10.540.10">
    <property type="entry name" value="Acyl-CoA dehydrogenase/oxidase, N-terminal domain"/>
    <property type="match status" value="1"/>
</dbReference>
<dbReference type="InterPro" id="IPR036250">
    <property type="entry name" value="AcylCo_DH-like_C"/>
</dbReference>
<evidence type="ECO:0000313" key="9">
    <source>
        <dbReference type="Proteomes" id="UP000672657"/>
    </source>
</evidence>
<dbReference type="InterPro" id="IPR009075">
    <property type="entry name" value="AcylCo_DH/oxidase_C"/>
</dbReference>
<comment type="cofactor">
    <cofactor evidence="1">
        <name>FAD</name>
        <dbReference type="ChEBI" id="CHEBI:57692"/>
    </cofactor>
</comment>
<dbReference type="InterPro" id="IPR006089">
    <property type="entry name" value="Acyl-CoA_DH_CS"/>
</dbReference>
<dbReference type="PROSITE" id="PS00073">
    <property type="entry name" value="ACYL_COA_DH_2"/>
    <property type="match status" value="1"/>
</dbReference>
<dbReference type="InterPro" id="IPR046373">
    <property type="entry name" value="Acyl-CoA_Oxase/DH_mid-dom_sf"/>
</dbReference>
<dbReference type="EC" id="1.3.99.-" evidence="8"/>
<dbReference type="SUPFAM" id="SSF56645">
    <property type="entry name" value="Acyl-CoA dehydrogenase NM domain-like"/>
    <property type="match status" value="1"/>
</dbReference>
<evidence type="ECO:0000259" key="7">
    <source>
        <dbReference type="Pfam" id="PF02771"/>
    </source>
</evidence>
<keyword evidence="3" id="KW-0285">Flavoprotein</keyword>
<dbReference type="PANTHER" id="PTHR43884:SF12">
    <property type="entry name" value="ISOVALERYL-COA DEHYDROGENASE, MITOCHONDRIAL-RELATED"/>
    <property type="match status" value="1"/>
</dbReference>
<gene>
    <name evidence="8" type="primary">mmgC_5</name>
    <name evidence="8" type="ORF">LMG26411_02846</name>
</gene>
<dbReference type="InterPro" id="IPR006091">
    <property type="entry name" value="Acyl-CoA_Oxase/DH_mid-dom"/>
</dbReference>